<gene>
    <name evidence="1" type="ORF">Gasu_25570</name>
</gene>
<dbReference type="Proteomes" id="UP000030680">
    <property type="component" value="Unassembled WGS sequence"/>
</dbReference>
<reference evidence="2" key="1">
    <citation type="journal article" date="2013" name="Science">
        <title>Gene transfer from bacteria and archaea facilitated evolution of an extremophilic eukaryote.</title>
        <authorList>
            <person name="Schonknecht G."/>
            <person name="Chen W.H."/>
            <person name="Ternes C.M."/>
            <person name="Barbier G.G."/>
            <person name="Shrestha R.P."/>
            <person name="Stanke M."/>
            <person name="Brautigam A."/>
            <person name="Baker B.J."/>
            <person name="Banfield J.F."/>
            <person name="Garavito R.M."/>
            <person name="Carr K."/>
            <person name="Wilkerson C."/>
            <person name="Rensing S.A."/>
            <person name="Gagneul D."/>
            <person name="Dickenson N.E."/>
            <person name="Oesterhelt C."/>
            <person name="Lercher M.J."/>
            <person name="Weber A.P."/>
        </authorList>
    </citation>
    <scope>NUCLEOTIDE SEQUENCE [LARGE SCALE GENOMIC DNA]</scope>
    <source>
        <strain evidence="2">074W</strain>
    </source>
</reference>
<dbReference type="OrthoDB" id="8371at2759"/>
<protein>
    <submittedName>
        <fullName evidence="1">Uncharacterized protein</fullName>
    </submittedName>
</protein>
<dbReference type="PROSITE" id="PS51257">
    <property type="entry name" value="PROKAR_LIPOPROTEIN"/>
    <property type="match status" value="1"/>
</dbReference>
<accession>M2Y2Z3</accession>
<name>M2Y2Z3_GALSU</name>
<organism evidence="1 2">
    <name type="scientific">Galdieria sulphuraria</name>
    <name type="common">Red alga</name>
    <dbReference type="NCBI Taxonomy" id="130081"/>
    <lineage>
        <taxon>Eukaryota</taxon>
        <taxon>Rhodophyta</taxon>
        <taxon>Bangiophyceae</taxon>
        <taxon>Galdieriales</taxon>
        <taxon>Galdieriaceae</taxon>
        <taxon>Galdieria</taxon>
    </lineage>
</organism>
<dbReference type="AlphaFoldDB" id="M2Y2Z3"/>
<evidence type="ECO:0000313" key="1">
    <source>
        <dbReference type="EMBL" id="EME30184.1"/>
    </source>
</evidence>
<dbReference type="KEGG" id="gsl:Gasu_25570"/>
<sequence>MDTERALFTLSCTLLVACGSSTVVMILDRLLYQENDSVLPSREGNKTSFVESKQGCNLRETVFERGVDGPNSLDTLKEDFQRRMKRKEQEETEQLEKQVESSVSSALPRVFRLVGQHLVTPVVIKRLDQLRELYFHQF</sequence>
<dbReference type="GeneID" id="17088929"/>
<proteinExistence type="predicted"/>
<dbReference type="Gramene" id="EME30184">
    <property type="protein sequence ID" value="EME30184"/>
    <property type="gene ID" value="Gasu_25570"/>
</dbReference>
<dbReference type="RefSeq" id="XP_005706704.1">
    <property type="nucleotide sequence ID" value="XM_005706647.1"/>
</dbReference>
<keyword evidence="2" id="KW-1185">Reference proteome</keyword>
<evidence type="ECO:0000313" key="2">
    <source>
        <dbReference type="Proteomes" id="UP000030680"/>
    </source>
</evidence>
<dbReference type="EMBL" id="KB454502">
    <property type="protein sequence ID" value="EME30184.1"/>
    <property type="molecule type" value="Genomic_DNA"/>
</dbReference>